<dbReference type="STRING" id="323848.Nmul_A1114"/>
<reference evidence="2 4" key="4">
    <citation type="submission" date="2016-10" db="EMBL/GenBank/DDBJ databases">
        <authorList>
            <person name="de Groot N.N."/>
        </authorList>
    </citation>
    <scope>NUCLEOTIDE SEQUENCE [LARGE SCALE GENOMIC DNA]</scope>
    <source>
        <strain evidence="2 4">Nl13</strain>
    </source>
</reference>
<dbReference type="SUPFAM" id="SSF54913">
    <property type="entry name" value="GlnB-like"/>
    <property type="match status" value="1"/>
</dbReference>
<keyword evidence="3" id="KW-1185">Reference proteome</keyword>
<reference evidence="1 3" key="3">
    <citation type="journal article" date="2008" name="Appl. Environ. Microbiol.">
        <title>Complete genome sequence of Nitrosospira multiformis, an ammonia-oxidizing bacterium from the soil environment.</title>
        <authorList>
            <person name="Norton J.M."/>
            <person name="Klotz M.G."/>
            <person name="Stein L.Y."/>
            <person name="Arp D.J."/>
            <person name="Bottomley P.J."/>
            <person name="Chain P.S."/>
            <person name="Hauser L.J."/>
            <person name="Land M.L."/>
            <person name="Larimer F.W."/>
            <person name="Shin M.W."/>
            <person name="Starkenburg S.R."/>
        </authorList>
    </citation>
    <scope>NUCLEOTIDE SEQUENCE [LARGE SCALE GENOMIC DNA]</scope>
    <source>
        <strain evidence="1">ATCC 25196</strain>
        <strain evidence="3">ATCC 25196 / NCIMB 11849 / C 71</strain>
    </source>
</reference>
<evidence type="ECO:0000313" key="3">
    <source>
        <dbReference type="Proteomes" id="UP000002718"/>
    </source>
</evidence>
<reference evidence="3" key="1">
    <citation type="submission" date="2005-08" db="EMBL/GenBank/DDBJ databases">
        <title>Complete sequence of chromosome 1 of Nitrosospira multiformis ATCC 25196.</title>
        <authorList>
            <person name="Copeland A."/>
            <person name="Lucas S."/>
            <person name="Lapidus A."/>
            <person name="Barry K."/>
            <person name="Detter J.C."/>
            <person name="Glavina T."/>
            <person name="Hammon N."/>
            <person name="Israni S."/>
            <person name="Pitluck S."/>
            <person name="Chain P."/>
            <person name="Malfatti S."/>
            <person name="Shin M."/>
            <person name="Vergez L."/>
            <person name="Schmutz J."/>
            <person name="Larimer F."/>
            <person name="Land M."/>
            <person name="Hauser L."/>
            <person name="Kyrpides N."/>
            <person name="Lykidis A."/>
            <person name="Richardson P."/>
        </authorList>
    </citation>
    <scope>NUCLEOTIDE SEQUENCE [LARGE SCALE GENOMIC DNA]</scope>
    <source>
        <strain evidence="3">ATCC 25196 / NCIMB 11849 / C 71</strain>
    </source>
</reference>
<dbReference type="EMBL" id="FNVK01000008">
    <property type="protein sequence ID" value="SEF75730.1"/>
    <property type="molecule type" value="Genomic_DNA"/>
</dbReference>
<name>Q2YA04_NITMU</name>
<dbReference type="InterPro" id="IPR015867">
    <property type="entry name" value="N-reg_PII/ATP_PRibTrfase_C"/>
</dbReference>
<dbReference type="AlphaFoldDB" id="Q2YA04"/>
<evidence type="ECO:0000313" key="1">
    <source>
        <dbReference type="EMBL" id="ABB74417.1"/>
    </source>
</evidence>
<dbReference type="RefSeq" id="WP_011380458.1">
    <property type="nucleotide sequence ID" value="NC_007614.1"/>
</dbReference>
<dbReference type="KEGG" id="nmu:Nmul_A1114"/>
<proteinExistence type="predicted"/>
<evidence type="ECO:0000313" key="4">
    <source>
        <dbReference type="Proteomes" id="UP000236751"/>
    </source>
</evidence>
<dbReference type="InterPro" id="IPR002187">
    <property type="entry name" value="N-reg_PII"/>
</dbReference>
<dbReference type="InterPro" id="IPR011322">
    <property type="entry name" value="N-reg_PII-like_a/b"/>
</dbReference>
<dbReference type="PROSITE" id="PS51343">
    <property type="entry name" value="PII_GLNB_DOM"/>
    <property type="match status" value="1"/>
</dbReference>
<dbReference type="GO" id="GO:0006808">
    <property type="term" value="P:regulation of nitrogen utilization"/>
    <property type="evidence" value="ECO:0007669"/>
    <property type="project" value="InterPro"/>
</dbReference>
<dbReference type="GO" id="GO:0030234">
    <property type="term" value="F:enzyme regulator activity"/>
    <property type="evidence" value="ECO:0007669"/>
    <property type="project" value="InterPro"/>
</dbReference>
<sequence>MKEIRAICCPERLHELRRGLRAIPGFPGLTVLEAKGLSAPALIDNPTLREARTH</sequence>
<dbReference type="HOGENOM" id="CLU_3045795_0_0_4"/>
<dbReference type="EMBL" id="CP000103">
    <property type="protein sequence ID" value="ABB74417.1"/>
    <property type="molecule type" value="Genomic_DNA"/>
</dbReference>
<accession>Q2YA04</accession>
<dbReference type="Proteomes" id="UP000236751">
    <property type="component" value="Unassembled WGS sequence"/>
</dbReference>
<dbReference type="Proteomes" id="UP000002718">
    <property type="component" value="Chromosome"/>
</dbReference>
<dbReference type="Gene3D" id="3.30.70.120">
    <property type="match status" value="1"/>
</dbReference>
<reference evidence="1" key="2">
    <citation type="submission" date="2005-08" db="EMBL/GenBank/DDBJ databases">
        <title>Complete sequence of Chromosome 1 of Nitrosospira multiformis ATCC 25196.</title>
        <authorList>
            <consortium name="US DOE Joint Genome Institute"/>
            <person name="Copeland A."/>
            <person name="Lucas S."/>
            <person name="Lapidus A."/>
            <person name="Barry K."/>
            <person name="Detter J.C."/>
            <person name="Glavina T."/>
            <person name="Hammon N."/>
            <person name="Israni S."/>
            <person name="Pitluck S."/>
            <person name="Chain P."/>
            <person name="Malfatti S."/>
            <person name="Shin M."/>
            <person name="Vergez L."/>
            <person name="Schmutz J."/>
            <person name="Larimer F."/>
            <person name="Land M."/>
            <person name="Hauser L."/>
            <person name="Kyrpides N."/>
            <person name="Lykidis A."/>
            <person name="Richardson P."/>
        </authorList>
    </citation>
    <scope>NUCLEOTIDE SEQUENCE</scope>
    <source>
        <strain evidence="1">ATCC 25196</strain>
    </source>
</reference>
<gene>
    <name evidence="1" type="ordered locus">Nmul_A1114</name>
    <name evidence="2" type="ORF">SAMN05216403_10832</name>
</gene>
<dbReference type="eggNOG" id="COG0347">
    <property type="taxonomic scope" value="Bacteria"/>
</dbReference>
<protein>
    <submittedName>
        <fullName evidence="1">Nitrogen regulatory protein P-II (GlnB, GlnK)</fullName>
    </submittedName>
    <submittedName>
        <fullName evidence="2">Nitrogen regulatory protein P-II family</fullName>
    </submittedName>
</protein>
<evidence type="ECO:0000313" key="2">
    <source>
        <dbReference type="EMBL" id="SEF75730.1"/>
    </source>
</evidence>
<organism evidence="1 3">
    <name type="scientific">Nitrosospira multiformis (strain ATCC 25196 / NCIMB 11849 / C 71)</name>
    <dbReference type="NCBI Taxonomy" id="323848"/>
    <lineage>
        <taxon>Bacteria</taxon>
        <taxon>Pseudomonadati</taxon>
        <taxon>Pseudomonadota</taxon>
        <taxon>Betaproteobacteria</taxon>
        <taxon>Nitrosomonadales</taxon>
        <taxon>Nitrosomonadaceae</taxon>
        <taxon>Nitrosospira</taxon>
    </lineage>
</organism>